<dbReference type="InterPro" id="IPR036396">
    <property type="entry name" value="Cyt_P450_sf"/>
</dbReference>
<dbReference type="InterPro" id="IPR001128">
    <property type="entry name" value="Cyt_P450"/>
</dbReference>
<dbReference type="GO" id="GO:0005506">
    <property type="term" value="F:iron ion binding"/>
    <property type="evidence" value="ECO:0007669"/>
    <property type="project" value="InterPro"/>
</dbReference>
<comment type="caution">
    <text evidence="11">The sequence shown here is derived from an EMBL/GenBank/DDBJ whole genome shotgun (WGS) entry which is preliminary data.</text>
</comment>
<evidence type="ECO:0000256" key="5">
    <source>
        <dbReference type="ARBA" id="ARBA00023002"/>
    </source>
</evidence>
<evidence type="ECO:0000256" key="1">
    <source>
        <dbReference type="ARBA" id="ARBA00001971"/>
    </source>
</evidence>
<dbReference type="Proteomes" id="UP000037696">
    <property type="component" value="Unassembled WGS sequence"/>
</dbReference>
<dbReference type="PANTHER" id="PTHR24305:SF210">
    <property type="entry name" value="CYTOCHROME P450 MONOOXYGENASE ASQL-RELATED"/>
    <property type="match status" value="1"/>
</dbReference>
<dbReference type="Pfam" id="PF00067">
    <property type="entry name" value="p450"/>
    <property type="match status" value="1"/>
</dbReference>
<dbReference type="STRING" id="229535.A0A0M9WH74"/>
<protein>
    <recommendedName>
        <fullName evidence="13">Cytochrome P450</fullName>
    </recommendedName>
</protein>
<dbReference type="FunFam" id="1.10.630.10:FF:000047">
    <property type="entry name" value="Cytochrome P450 monooxygenase"/>
    <property type="match status" value="1"/>
</dbReference>
<accession>A0A0M9WH74</accession>
<reference evidence="11 12" key="1">
    <citation type="submission" date="2015-08" db="EMBL/GenBank/DDBJ databases">
        <title>Genome sequencing of Penicillium nordicum.</title>
        <authorList>
            <person name="Nguyen H.D."/>
            <person name="Seifert K.A."/>
        </authorList>
    </citation>
    <scope>NUCLEOTIDE SEQUENCE [LARGE SCALE GENOMIC DNA]</scope>
    <source>
        <strain evidence="11 12">DAOMC 185683</strain>
    </source>
</reference>
<name>A0A0M9WH74_9EURO</name>
<evidence type="ECO:0008006" key="13">
    <source>
        <dbReference type="Google" id="ProtNLM"/>
    </source>
</evidence>
<keyword evidence="10" id="KW-1133">Transmembrane helix</keyword>
<dbReference type="GO" id="GO:0020037">
    <property type="term" value="F:heme binding"/>
    <property type="evidence" value="ECO:0007669"/>
    <property type="project" value="InterPro"/>
</dbReference>
<feature type="binding site" description="axial binding residue" evidence="8">
    <location>
        <position position="452"/>
    </location>
    <ligand>
        <name>heme</name>
        <dbReference type="ChEBI" id="CHEBI:30413"/>
    </ligand>
    <ligandPart>
        <name>Fe</name>
        <dbReference type="ChEBI" id="CHEBI:18248"/>
    </ligandPart>
</feature>
<evidence type="ECO:0000256" key="6">
    <source>
        <dbReference type="ARBA" id="ARBA00023004"/>
    </source>
</evidence>
<evidence type="ECO:0000313" key="11">
    <source>
        <dbReference type="EMBL" id="KOS44593.1"/>
    </source>
</evidence>
<dbReference type="GO" id="GO:0004497">
    <property type="term" value="F:monooxygenase activity"/>
    <property type="evidence" value="ECO:0007669"/>
    <property type="project" value="UniProtKB-KW"/>
</dbReference>
<evidence type="ECO:0000256" key="8">
    <source>
        <dbReference type="PIRSR" id="PIRSR602401-1"/>
    </source>
</evidence>
<evidence type="ECO:0000256" key="2">
    <source>
        <dbReference type="ARBA" id="ARBA00010617"/>
    </source>
</evidence>
<evidence type="ECO:0000256" key="7">
    <source>
        <dbReference type="ARBA" id="ARBA00023033"/>
    </source>
</evidence>
<dbReference type="GO" id="GO:0043386">
    <property type="term" value="P:mycotoxin biosynthetic process"/>
    <property type="evidence" value="ECO:0007669"/>
    <property type="project" value="UniProtKB-ARBA"/>
</dbReference>
<feature type="transmembrane region" description="Helical" evidence="10">
    <location>
        <begin position="20"/>
        <end position="44"/>
    </location>
</feature>
<evidence type="ECO:0000256" key="10">
    <source>
        <dbReference type="SAM" id="Phobius"/>
    </source>
</evidence>
<dbReference type="InterPro" id="IPR002401">
    <property type="entry name" value="Cyt_P450_E_grp-I"/>
</dbReference>
<evidence type="ECO:0000313" key="12">
    <source>
        <dbReference type="Proteomes" id="UP000037696"/>
    </source>
</evidence>
<dbReference type="AlphaFoldDB" id="A0A0M9WH74"/>
<sequence length="512" mass="57508">MSVLTRVLDYSGDALVRPYGAFFALSILPITLYFIGVIIYNVYFHPLAKYPGPKIMAATRLPYLRMVATGNAPKVTTALHRRYGTVFRIAPDELSFLTEGDAWKRIYATRPGHGQKQKDHRFYQGSVDGYPSILLSGDADHAFVRRSLSHAFSDSSLRGQEPVIQGYVDLLIHRLRQRAQKGAETIDIVSWYNFATFDIIGDLSFGEPFGCLQNSNYHPWVSMVFDNVKAGTICRVISRLPGGNFLLGLLAPRSLIDAKNNHEKLTVEKVDARTEKSNDRPDFFANILKHQDTEKEFPRGKLYSNASFIIVAGSETVATILSGATYLLLKNPNALAKLQHEVRTAFNSDKEINMDTCSKLRYTQAVINESLRVFPPVPVGLPRFVDAQGETIDGHWVPGGTVVSVAPIATYHSESNFKHADQFIPERHLGDPTFASDNKDALQPFSVGPRNCIGRNLAYVEMRLILTRMIFNFNLELAEPDIDWEDQKCYTLWTKSPLMIKLTQRDMDQPAA</sequence>
<dbReference type="OrthoDB" id="1470350at2759"/>
<dbReference type="GO" id="GO:0016705">
    <property type="term" value="F:oxidoreductase activity, acting on paired donors, with incorporation or reduction of molecular oxygen"/>
    <property type="evidence" value="ECO:0007669"/>
    <property type="project" value="InterPro"/>
</dbReference>
<keyword evidence="3 8" id="KW-0349">Heme</keyword>
<dbReference type="SUPFAM" id="SSF48264">
    <property type="entry name" value="Cytochrome P450"/>
    <property type="match status" value="1"/>
</dbReference>
<evidence type="ECO:0000256" key="4">
    <source>
        <dbReference type="ARBA" id="ARBA00022723"/>
    </source>
</evidence>
<gene>
    <name evidence="11" type="ORF">ACN38_g4497</name>
</gene>
<keyword evidence="4 8" id="KW-0479">Metal-binding</keyword>
<keyword evidence="10" id="KW-0812">Transmembrane</keyword>
<proteinExistence type="inferred from homology"/>
<dbReference type="PRINTS" id="PR00385">
    <property type="entry name" value="P450"/>
</dbReference>
<keyword evidence="7 9" id="KW-0503">Monooxygenase</keyword>
<keyword evidence="10" id="KW-0472">Membrane</keyword>
<dbReference type="PRINTS" id="PR00463">
    <property type="entry name" value="EP450I"/>
</dbReference>
<keyword evidence="6 8" id="KW-0408">Iron</keyword>
<dbReference type="InterPro" id="IPR050121">
    <property type="entry name" value="Cytochrome_P450_monoxygenase"/>
</dbReference>
<keyword evidence="12" id="KW-1185">Reference proteome</keyword>
<keyword evidence="5 9" id="KW-0560">Oxidoreductase</keyword>
<dbReference type="PROSITE" id="PS00086">
    <property type="entry name" value="CYTOCHROME_P450"/>
    <property type="match status" value="1"/>
</dbReference>
<evidence type="ECO:0000256" key="9">
    <source>
        <dbReference type="RuleBase" id="RU000461"/>
    </source>
</evidence>
<comment type="cofactor">
    <cofactor evidence="1 8">
        <name>heme</name>
        <dbReference type="ChEBI" id="CHEBI:30413"/>
    </cofactor>
</comment>
<dbReference type="CDD" id="cd11058">
    <property type="entry name" value="CYP60B-like"/>
    <property type="match status" value="1"/>
</dbReference>
<dbReference type="PANTHER" id="PTHR24305">
    <property type="entry name" value="CYTOCHROME P450"/>
    <property type="match status" value="1"/>
</dbReference>
<organism evidence="11 12">
    <name type="scientific">Penicillium nordicum</name>
    <dbReference type="NCBI Taxonomy" id="229535"/>
    <lineage>
        <taxon>Eukaryota</taxon>
        <taxon>Fungi</taxon>
        <taxon>Dikarya</taxon>
        <taxon>Ascomycota</taxon>
        <taxon>Pezizomycotina</taxon>
        <taxon>Eurotiomycetes</taxon>
        <taxon>Eurotiomycetidae</taxon>
        <taxon>Eurotiales</taxon>
        <taxon>Aspergillaceae</taxon>
        <taxon>Penicillium</taxon>
    </lineage>
</organism>
<dbReference type="InterPro" id="IPR017972">
    <property type="entry name" value="Cyt_P450_CS"/>
</dbReference>
<comment type="similarity">
    <text evidence="2 9">Belongs to the cytochrome P450 family.</text>
</comment>
<dbReference type="Gene3D" id="1.10.630.10">
    <property type="entry name" value="Cytochrome P450"/>
    <property type="match status" value="1"/>
</dbReference>
<dbReference type="EMBL" id="LHQQ01000058">
    <property type="protein sequence ID" value="KOS44593.1"/>
    <property type="molecule type" value="Genomic_DNA"/>
</dbReference>
<evidence type="ECO:0000256" key="3">
    <source>
        <dbReference type="ARBA" id="ARBA00022617"/>
    </source>
</evidence>